<organism evidence="5 6">
    <name type="scientific">Tilletia horrida</name>
    <dbReference type="NCBI Taxonomy" id="155126"/>
    <lineage>
        <taxon>Eukaryota</taxon>
        <taxon>Fungi</taxon>
        <taxon>Dikarya</taxon>
        <taxon>Basidiomycota</taxon>
        <taxon>Ustilaginomycotina</taxon>
        <taxon>Exobasidiomycetes</taxon>
        <taxon>Tilletiales</taxon>
        <taxon>Tilletiaceae</taxon>
        <taxon>Tilletia</taxon>
    </lineage>
</organism>
<feature type="domain" description="HIT" evidence="4">
    <location>
        <begin position="26"/>
        <end position="145"/>
    </location>
</feature>
<dbReference type="SUPFAM" id="SSF54197">
    <property type="entry name" value="HIT-like"/>
    <property type="match status" value="1"/>
</dbReference>
<sequence length="195" mass="21556">MRSLFERVTGRNIPPPDAPDVVERCLFCNISPERDFRIVAENDRFVVFRDKYPAARVHLLVTPRVHIPNTSNLGQGDVELVKAMHALGMEALDSLQQAEGTAASKGKGPGRPPKYIFGFHVPPFRSVDHLHLHCLQMPYLSKRQSLKYPISEPSSSHSSGSSGKTQYFKGTGWFVTAEQAVNILAAGRKIGFGPC</sequence>
<dbReference type="AlphaFoldDB" id="A0AAN6JLT2"/>
<dbReference type="Gene3D" id="3.30.428.10">
    <property type="entry name" value="HIT-like"/>
    <property type="match status" value="1"/>
</dbReference>
<dbReference type="GO" id="GO:0000166">
    <property type="term" value="F:nucleotide binding"/>
    <property type="evidence" value="ECO:0007669"/>
    <property type="project" value="UniProtKB-KW"/>
</dbReference>
<dbReference type="Pfam" id="PF11969">
    <property type="entry name" value="DcpS_C"/>
    <property type="match status" value="1"/>
</dbReference>
<gene>
    <name evidence="5" type="ORF">OC842_002255</name>
</gene>
<evidence type="ECO:0000256" key="2">
    <source>
        <dbReference type="ARBA" id="ARBA00022801"/>
    </source>
</evidence>
<evidence type="ECO:0000259" key="4">
    <source>
        <dbReference type="PROSITE" id="PS51084"/>
    </source>
</evidence>
<comment type="caution">
    <text evidence="5">The sequence shown here is derived from an EMBL/GenBank/DDBJ whole genome shotgun (WGS) entry which is preliminary data.</text>
</comment>
<dbReference type="PANTHER" id="PTHR12486">
    <property type="entry name" value="APRATAXIN-RELATED"/>
    <property type="match status" value="1"/>
</dbReference>
<dbReference type="PROSITE" id="PS51084">
    <property type="entry name" value="HIT_2"/>
    <property type="match status" value="1"/>
</dbReference>
<dbReference type="InterPro" id="IPR011146">
    <property type="entry name" value="HIT-like"/>
</dbReference>
<dbReference type="Proteomes" id="UP001176521">
    <property type="component" value="Unassembled WGS sequence"/>
</dbReference>
<evidence type="ECO:0000256" key="1">
    <source>
        <dbReference type="ARBA" id="ARBA00022741"/>
    </source>
</evidence>
<dbReference type="InterPro" id="IPR036265">
    <property type="entry name" value="HIT-like_sf"/>
</dbReference>
<protein>
    <recommendedName>
        <fullName evidence="4">HIT domain-containing protein</fullName>
    </recommendedName>
</protein>
<keyword evidence="1" id="KW-0547">Nucleotide-binding</keyword>
<feature type="short sequence motif" description="Histidine triad motif" evidence="3">
    <location>
        <begin position="129"/>
        <end position="133"/>
    </location>
</feature>
<evidence type="ECO:0000313" key="6">
    <source>
        <dbReference type="Proteomes" id="UP001176521"/>
    </source>
</evidence>
<accession>A0AAN6JLT2</accession>
<name>A0AAN6JLT2_9BASI</name>
<keyword evidence="2" id="KW-0378">Hydrolase</keyword>
<dbReference type="GO" id="GO:0016787">
    <property type="term" value="F:hydrolase activity"/>
    <property type="evidence" value="ECO:0007669"/>
    <property type="project" value="UniProtKB-KW"/>
</dbReference>
<evidence type="ECO:0000256" key="3">
    <source>
        <dbReference type="PROSITE-ProRule" id="PRU00464"/>
    </source>
</evidence>
<reference evidence="5" key="1">
    <citation type="journal article" date="2023" name="PhytoFront">
        <title>Draft Genome Resources of Seven Strains of Tilletia horrida, Causal Agent of Kernel Smut of Rice.</title>
        <authorList>
            <person name="Khanal S."/>
            <person name="Antony Babu S."/>
            <person name="Zhou X.G."/>
        </authorList>
    </citation>
    <scope>NUCLEOTIDE SEQUENCE</scope>
    <source>
        <strain evidence="5">TX3</strain>
    </source>
</reference>
<proteinExistence type="predicted"/>
<evidence type="ECO:0000313" key="5">
    <source>
        <dbReference type="EMBL" id="KAK0535620.1"/>
    </source>
</evidence>
<dbReference type="EMBL" id="JAPDMQ010000092">
    <property type="protein sequence ID" value="KAK0535620.1"/>
    <property type="molecule type" value="Genomic_DNA"/>
</dbReference>
<dbReference type="PANTHER" id="PTHR12486:SF5">
    <property type="entry name" value="ADENOSINE 5'-MONOPHOSPHORAMIDASE HINT3"/>
    <property type="match status" value="1"/>
</dbReference>
<keyword evidence="6" id="KW-1185">Reference proteome</keyword>